<keyword evidence="3" id="KW-1185">Reference proteome</keyword>
<reference evidence="2 3" key="1">
    <citation type="submission" date="2016-11" db="EMBL/GenBank/DDBJ databases">
        <title>The macronuclear genome of Stentor coeruleus: a giant cell with tiny introns.</title>
        <authorList>
            <person name="Slabodnick M."/>
            <person name="Ruby J.G."/>
            <person name="Reiff S.B."/>
            <person name="Swart E.C."/>
            <person name="Gosai S."/>
            <person name="Prabakaran S."/>
            <person name="Witkowska E."/>
            <person name="Larue G.E."/>
            <person name="Fisher S."/>
            <person name="Freeman R.M."/>
            <person name="Gunawardena J."/>
            <person name="Chu W."/>
            <person name="Stover N.A."/>
            <person name="Gregory B.D."/>
            <person name="Nowacki M."/>
            <person name="Derisi J."/>
            <person name="Roy S.W."/>
            <person name="Marshall W.F."/>
            <person name="Sood P."/>
        </authorList>
    </citation>
    <scope>NUCLEOTIDE SEQUENCE [LARGE SCALE GENOMIC DNA]</scope>
    <source>
        <strain evidence="2">WM001</strain>
    </source>
</reference>
<dbReference type="EMBL" id="MPUH01000301">
    <property type="protein sequence ID" value="OMJ83524.1"/>
    <property type="molecule type" value="Genomic_DNA"/>
</dbReference>
<sequence>MLVPEYKPSDNEDIRAHIRLYKAFLMHKTTLSYQINQIKIKNTYKQSNSDFRDFKEMANLGKIFQKKLLDYKNIRNSFSSSQIKQLSSKELTNVINKISISEERCKEIENMFSQNSSTENFVSMLKEKCNYLEDLIKSKIQQFRNNEYNINFTSEQKETVNALEDQIEDYKAELNIFLEENKELEAKKIRVNLRKCTTFERIRNYQMLPESALQLRSKLLLRGELRRNISNAEKELEKLSENIEYKKSRICMMEEETEENMKFAARFDVDLYEAKKYLKKLEIKLEGLHRERDELMETYENKKISKETKGNDNLEEGETVSLTSLITGLHVMNKDKETLILENQKLKERISKLFQTKV</sequence>
<dbReference type="AlphaFoldDB" id="A0A1R2C3B4"/>
<accession>A0A1R2C3B4</accession>
<gene>
    <name evidence="2" type="ORF">SteCoe_15556</name>
</gene>
<dbReference type="Proteomes" id="UP000187209">
    <property type="component" value="Unassembled WGS sequence"/>
</dbReference>
<evidence type="ECO:0000313" key="3">
    <source>
        <dbReference type="Proteomes" id="UP000187209"/>
    </source>
</evidence>
<comment type="caution">
    <text evidence="2">The sequence shown here is derived from an EMBL/GenBank/DDBJ whole genome shotgun (WGS) entry which is preliminary data.</text>
</comment>
<evidence type="ECO:0000313" key="2">
    <source>
        <dbReference type="EMBL" id="OMJ83524.1"/>
    </source>
</evidence>
<proteinExistence type="predicted"/>
<feature type="coiled-coil region" evidence="1">
    <location>
        <begin position="222"/>
        <end position="305"/>
    </location>
</feature>
<organism evidence="2 3">
    <name type="scientific">Stentor coeruleus</name>
    <dbReference type="NCBI Taxonomy" id="5963"/>
    <lineage>
        <taxon>Eukaryota</taxon>
        <taxon>Sar</taxon>
        <taxon>Alveolata</taxon>
        <taxon>Ciliophora</taxon>
        <taxon>Postciliodesmatophora</taxon>
        <taxon>Heterotrichea</taxon>
        <taxon>Heterotrichida</taxon>
        <taxon>Stentoridae</taxon>
        <taxon>Stentor</taxon>
    </lineage>
</organism>
<name>A0A1R2C3B4_9CILI</name>
<protein>
    <submittedName>
        <fullName evidence="2">Uncharacterized protein</fullName>
    </submittedName>
</protein>
<evidence type="ECO:0000256" key="1">
    <source>
        <dbReference type="SAM" id="Coils"/>
    </source>
</evidence>
<keyword evidence="1" id="KW-0175">Coiled coil</keyword>
<feature type="coiled-coil region" evidence="1">
    <location>
        <begin position="153"/>
        <end position="187"/>
    </location>
</feature>
<feature type="coiled-coil region" evidence="1">
    <location>
        <begin position="329"/>
        <end position="356"/>
    </location>
</feature>